<evidence type="ECO:0000256" key="5">
    <source>
        <dbReference type="ARBA" id="ARBA00023288"/>
    </source>
</evidence>
<feature type="chain" id="PRO_5018648284" description="Lipoprotein YgdI/YgdR-like SH3-like domain-containing protein" evidence="7">
    <location>
        <begin position="19"/>
        <end position="122"/>
    </location>
</feature>
<evidence type="ECO:0000256" key="7">
    <source>
        <dbReference type="SAM" id="SignalP"/>
    </source>
</evidence>
<reference evidence="9" key="1">
    <citation type="submission" date="2013-09" db="EMBL/GenBank/DDBJ databases">
        <title>Salmonella enterica subsp. IIIa serovar 18:z4:z23:-.</title>
        <authorList>
            <person name="Chen Y."/>
            <person name="Li C."/>
            <person name="Mcdermott P."/>
            <person name="Zhao S."/>
        </authorList>
    </citation>
    <scope>NUCLEOTIDE SEQUENCE [LARGE SCALE GENOMIC DNA]</scope>
    <source>
        <strain evidence="9">N26626</strain>
    </source>
</reference>
<keyword evidence="4" id="KW-0564">Palmitate</keyword>
<name>A0A3S5YK56_SALER</name>
<dbReference type="SUPFAM" id="SSF50182">
    <property type="entry name" value="Sm-like ribonucleoproteins"/>
    <property type="match status" value="1"/>
</dbReference>
<keyword evidence="2 7" id="KW-0732">Signal</keyword>
<evidence type="ECO:0000256" key="2">
    <source>
        <dbReference type="ARBA" id="ARBA00022729"/>
    </source>
</evidence>
<comment type="caution">
    <text evidence="9">The sequence shown here is derived from an EMBL/GenBank/DDBJ whole genome shotgun (WGS) entry which is preliminary data.</text>
</comment>
<evidence type="ECO:0000256" key="3">
    <source>
        <dbReference type="ARBA" id="ARBA00023136"/>
    </source>
</evidence>
<feature type="region of interest" description="Disordered" evidence="6">
    <location>
        <begin position="38"/>
        <end position="59"/>
    </location>
</feature>
<dbReference type="EMBL" id="AWRC01000020">
    <property type="protein sequence ID" value="OLW00590.1"/>
    <property type="molecule type" value="Genomic_DNA"/>
</dbReference>
<dbReference type="PANTHER" id="PTHR37011:SF2">
    <property type="entry name" value="LIPOPROTEIN"/>
    <property type="match status" value="1"/>
</dbReference>
<protein>
    <recommendedName>
        <fullName evidence="8">Lipoprotein YgdI/YgdR-like SH3-like domain-containing protein</fullName>
    </recommendedName>
</protein>
<dbReference type="Proteomes" id="UP000868500">
    <property type="component" value="Unassembled WGS sequence"/>
</dbReference>
<proteinExistence type="predicted"/>
<feature type="compositionally biased region" description="Polar residues" evidence="6">
    <location>
        <begin position="38"/>
        <end position="55"/>
    </location>
</feature>
<dbReference type="Gene3D" id="2.30.30.100">
    <property type="match status" value="1"/>
</dbReference>
<dbReference type="Pfam" id="PF06004">
    <property type="entry name" value="DUF903"/>
    <property type="match status" value="1"/>
</dbReference>
<dbReference type="InterPro" id="IPR010920">
    <property type="entry name" value="LSM_dom_sf"/>
</dbReference>
<dbReference type="PANTHER" id="PTHR37011">
    <property type="entry name" value="POT FAMILY PEPTIDE TRANSPORT PROTEIN-RELATED"/>
    <property type="match status" value="1"/>
</dbReference>
<sequence>MKKSFICSGLGMIFFMLAGCTTHYVMATKSGQTIVTQGKPQLDNETGMTSYTDQEGNQREKSAIICNQVEASGIAIKRLAGSEKNRSHHQENNYREYFYQREPELHFGKPFYADHIHRADNG</sequence>
<accession>A0A3S5YK56</accession>
<feature type="domain" description="Lipoprotein YgdI/YgdR-like SH3-like" evidence="8">
    <location>
        <begin position="24"/>
        <end position="59"/>
    </location>
</feature>
<evidence type="ECO:0000256" key="6">
    <source>
        <dbReference type="SAM" id="MobiDB-lite"/>
    </source>
</evidence>
<keyword evidence="1" id="KW-1003">Cell membrane</keyword>
<evidence type="ECO:0000313" key="9">
    <source>
        <dbReference type="EMBL" id="OLW00590.1"/>
    </source>
</evidence>
<feature type="signal peptide" evidence="7">
    <location>
        <begin position="1"/>
        <end position="18"/>
    </location>
</feature>
<keyword evidence="3" id="KW-0472">Membrane</keyword>
<organism evidence="9">
    <name type="scientific">Salmonella enterica subsp. arizonae serovar 18:z4,z23:- str. CVM N26626</name>
    <dbReference type="NCBI Taxonomy" id="1395119"/>
    <lineage>
        <taxon>Bacteria</taxon>
        <taxon>Pseudomonadati</taxon>
        <taxon>Pseudomonadota</taxon>
        <taxon>Gammaproteobacteria</taxon>
        <taxon>Enterobacterales</taxon>
        <taxon>Enterobacteriaceae</taxon>
        <taxon>Salmonella</taxon>
    </lineage>
</organism>
<evidence type="ECO:0000256" key="1">
    <source>
        <dbReference type="ARBA" id="ARBA00022475"/>
    </source>
</evidence>
<dbReference type="PROSITE" id="PS51257">
    <property type="entry name" value="PROKAR_LIPOPROTEIN"/>
    <property type="match status" value="1"/>
</dbReference>
<dbReference type="NCBIfam" id="NF033216">
    <property type="entry name" value="lipo_YgdI_YgdR"/>
    <property type="match status" value="1"/>
</dbReference>
<keyword evidence="5" id="KW-0449">Lipoprotein</keyword>
<evidence type="ECO:0000259" key="8">
    <source>
        <dbReference type="Pfam" id="PF06004"/>
    </source>
</evidence>
<dbReference type="InterPro" id="IPR010305">
    <property type="entry name" value="YgdI/YgdR-like"/>
</dbReference>
<dbReference type="AlphaFoldDB" id="A0A3S5YK56"/>
<dbReference type="InterPro" id="IPR047807">
    <property type="entry name" value="YgdI/YgdR-like_SH3-like"/>
</dbReference>
<gene>
    <name evidence="9" type="ORF">P298_13585</name>
</gene>
<evidence type="ECO:0000256" key="4">
    <source>
        <dbReference type="ARBA" id="ARBA00023139"/>
    </source>
</evidence>